<keyword evidence="2" id="KW-1185">Reference proteome</keyword>
<dbReference type="AlphaFoldDB" id="A0A502EKG6"/>
<evidence type="ECO:0000313" key="1">
    <source>
        <dbReference type="EMBL" id="TPG37569.1"/>
    </source>
</evidence>
<proteinExistence type="predicted"/>
<evidence type="ECO:0000313" key="2">
    <source>
        <dbReference type="Proteomes" id="UP000319700"/>
    </source>
</evidence>
<name>A0A502EKG6_9FLAO</name>
<accession>A0A502EKG6</accession>
<dbReference type="EMBL" id="RCZH01000013">
    <property type="protein sequence ID" value="TPG37569.1"/>
    <property type="molecule type" value="Genomic_DNA"/>
</dbReference>
<evidence type="ECO:0008006" key="3">
    <source>
        <dbReference type="Google" id="ProtNLM"/>
    </source>
</evidence>
<dbReference type="Proteomes" id="UP000319700">
    <property type="component" value="Unassembled WGS sequence"/>
</dbReference>
<protein>
    <recommendedName>
        <fullName evidence="3">Replication initiation factor</fullName>
    </recommendedName>
</protein>
<sequence length="397" mass="47036">MISYKERHQAQNKIKRNNLKTTLINIDYLIINLEGQPYGEFPENSKFRLKPYEYGTKIFEIRADLYFENLKIGIYTAKPRSAIMSEDFAQLQFENNLFYTLSNDALRGIINAFCDETNYFFKSINRLDICLDKSDVNNSYRNLYGNVVSGNYLISGRPKNLQSYFETYKGKSILNGFQIGKRTSDKIIRCYNKTLSLQLTEKPYINEYYQNNGLKNDNVWRFEYQLNSAFFRGLNEHSKADINISQAMTWGVFDKANLYELLKIANKGFFELRENTGKSQVNKEKLITLFDFDYLQSQISKFNPIIKRLKKVVLSSTTIKKRLAKSLFREYYSNNQDISYIVALNLLLEDLDMTTENQLLVWFQNKLHFYLHEFRTKEKIVNDFDFELFHEHQILFL</sequence>
<gene>
    <name evidence="1" type="ORF">EAH81_18945</name>
</gene>
<comment type="caution">
    <text evidence="1">The sequence shown here is derived from an EMBL/GenBank/DDBJ whole genome shotgun (WGS) entry which is preliminary data.</text>
</comment>
<reference evidence="1 2" key="1">
    <citation type="journal article" date="2019" name="Environ. Microbiol.">
        <title>Species interactions and distinct microbial communities in high Arctic permafrost affected cryosols are associated with the CH4 and CO2 gas fluxes.</title>
        <authorList>
            <person name="Altshuler I."/>
            <person name="Hamel J."/>
            <person name="Turney S."/>
            <person name="Magnuson E."/>
            <person name="Levesque R."/>
            <person name="Greer C."/>
            <person name="Whyte L.G."/>
        </authorList>
    </citation>
    <scope>NUCLEOTIDE SEQUENCE [LARGE SCALE GENOMIC DNA]</scope>
    <source>
        <strain evidence="1 2">42</strain>
    </source>
</reference>
<organism evidence="1 2">
    <name type="scientific">Flavobacterium pectinovorum</name>
    <dbReference type="NCBI Taxonomy" id="29533"/>
    <lineage>
        <taxon>Bacteria</taxon>
        <taxon>Pseudomonadati</taxon>
        <taxon>Bacteroidota</taxon>
        <taxon>Flavobacteriia</taxon>
        <taxon>Flavobacteriales</taxon>
        <taxon>Flavobacteriaceae</taxon>
        <taxon>Flavobacterium</taxon>
    </lineage>
</organism>